<evidence type="ECO:0000313" key="2">
    <source>
        <dbReference type="Proteomes" id="UP000008177"/>
    </source>
</evidence>
<dbReference type="HOGENOM" id="CLU_2903961_0_0_1"/>
<accession>G2YQQ8</accession>
<name>G2YQQ8_BOTF4</name>
<sequence>MIGKLTLAHLHRQLMVAPTSVCFCYQHFYDPTMGWHANYIALALCEVTFVVADGTKTNDCLE</sequence>
<gene>
    <name evidence="1" type="ORF">BofuT4_uP131360.1</name>
</gene>
<dbReference type="EMBL" id="FQ790349">
    <property type="protein sequence ID" value="CCD53956.1"/>
    <property type="molecule type" value="Genomic_DNA"/>
</dbReference>
<dbReference type="InParanoid" id="G2YQQ8"/>
<dbReference type="Proteomes" id="UP000008177">
    <property type="component" value="Unplaced contigs"/>
</dbReference>
<protein>
    <submittedName>
        <fullName evidence="1">Uncharacterized protein</fullName>
    </submittedName>
</protein>
<dbReference type="AlphaFoldDB" id="G2YQQ8"/>
<reference evidence="2" key="1">
    <citation type="journal article" date="2011" name="PLoS Genet.">
        <title>Genomic analysis of the necrotrophic fungal pathogens Sclerotinia sclerotiorum and Botrytis cinerea.</title>
        <authorList>
            <person name="Amselem J."/>
            <person name="Cuomo C.A."/>
            <person name="van Kan J.A."/>
            <person name="Viaud M."/>
            <person name="Benito E.P."/>
            <person name="Couloux A."/>
            <person name="Coutinho P.M."/>
            <person name="de Vries R.P."/>
            <person name="Dyer P.S."/>
            <person name="Fillinger S."/>
            <person name="Fournier E."/>
            <person name="Gout L."/>
            <person name="Hahn M."/>
            <person name="Kohn L."/>
            <person name="Lapalu N."/>
            <person name="Plummer K.M."/>
            <person name="Pradier J.M."/>
            <person name="Quevillon E."/>
            <person name="Sharon A."/>
            <person name="Simon A."/>
            <person name="ten Have A."/>
            <person name="Tudzynski B."/>
            <person name="Tudzynski P."/>
            <person name="Wincker P."/>
            <person name="Andrew M."/>
            <person name="Anthouard V."/>
            <person name="Beever R.E."/>
            <person name="Beffa R."/>
            <person name="Benoit I."/>
            <person name="Bouzid O."/>
            <person name="Brault B."/>
            <person name="Chen Z."/>
            <person name="Choquer M."/>
            <person name="Collemare J."/>
            <person name="Cotton P."/>
            <person name="Danchin E.G."/>
            <person name="Da Silva C."/>
            <person name="Gautier A."/>
            <person name="Giraud C."/>
            <person name="Giraud T."/>
            <person name="Gonzalez C."/>
            <person name="Grossetete S."/>
            <person name="Guldener U."/>
            <person name="Henrissat B."/>
            <person name="Howlett B.J."/>
            <person name="Kodira C."/>
            <person name="Kretschmer M."/>
            <person name="Lappartient A."/>
            <person name="Leroch M."/>
            <person name="Levis C."/>
            <person name="Mauceli E."/>
            <person name="Neuveglise C."/>
            <person name="Oeser B."/>
            <person name="Pearson M."/>
            <person name="Poulain J."/>
            <person name="Poussereau N."/>
            <person name="Quesneville H."/>
            <person name="Rascle C."/>
            <person name="Schumacher J."/>
            <person name="Segurens B."/>
            <person name="Sexton A."/>
            <person name="Silva E."/>
            <person name="Sirven C."/>
            <person name="Soanes D.M."/>
            <person name="Talbot N.J."/>
            <person name="Templeton M."/>
            <person name="Yandava C."/>
            <person name="Yarden O."/>
            <person name="Zeng Q."/>
            <person name="Rollins J.A."/>
            <person name="Lebrun M.H."/>
            <person name="Dickman M."/>
        </authorList>
    </citation>
    <scope>NUCLEOTIDE SEQUENCE [LARGE SCALE GENOMIC DNA]</scope>
    <source>
        <strain evidence="2">T4</strain>
    </source>
</reference>
<proteinExistence type="predicted"/>
<organism evidence="1 2">
    <name type="scientific">Botryotinia fuckeliana (strain T4)</name>
    <name type="common">Noble rot fungus</name>
    <name type="synonym">Botrytis cinerea</name>
    <dbReference type="NCBI Taxonomy" id="999810"/>
    <lineage>
        <taxon>Eukaryota</taxon>
        <taxon>Fungi</taxon>
        <taxon>Dikarya</taxon>
        <taxon>Ascomycota</taxon>
        <taxon>Pezizomycotina</taxon>
        <taxon>Leotiomycetes</taxon>
        <taxon>Helotiales</taxon>
        <taxon>Sclerotiniaceae</taxon>
        <taxon>Botrytis</taxon>
    </lineage>
</organism>
<evidence type="ECO:0000313" key="1">
    <source>
        <dbReference type="EMBL" id="CCD53956.1"/>
    </source>
</evidence>